<organism evidence="2 3">
    <name type="scientific">Anas platyrhynchos</name>
    <name type="common">Mallard</name>
    <name type="synonym">Anas boschas</name>
    <dbReference type="NCBI Taxonomy" id="8839"/>
    <lineage>
        <taxon>Eukaryota</taxon>
        <taxon>Metazoa</taxon>
        <taxon>Chordata</taxon>
        <taxon>Craniata</taxon>
        <taxon>Vertebrata</taxon>
        <taxon>Euteleostomi</taxon>
        <taxon>Archelosauria</taxon>
        <taxon>Archosauria</taxon>
        <taxon>Dinosauria</taxon>
        <taxon>Saurischia</taxon>
        <taxon>Theropoda</taxon>
        <taxon>Coelurosauria</taxon>
        <taxon>Aves</taxon>
        <taxon>Neognathae</taxon>
        <taxon>Galloanserae</taxon>
        <taxon>Anseriformes</taxon>
        <taxon>Anatidae</taxon>
        <taxon>Anatinae</taxon>
        <taxon>Anas</taxon>
    </lineage>
</organism>
<dbReference type="EMBL" id="KB746070">
    <property type="protein sequence ID" value="EOA93529.1"/>
    <property type="molecule type" value="Genomic_DNA"/>
</dbReference>
<feature type="region of interest" description="Disordered" evidence="1">
    <location>
        <begin position="752"/>
        <end position="771"/>
    </location>
</feature>
<dbReference type="Proteomes" id="UP000296049">
    <property type="component" value="Unassembled WGS sequence"/>
</dbReference>
<feature type="region of interest" description="Disordered" evidence="1">
    <location>
        <begin position="1022"/>
        <end position="1058"/>
    </location>
</feature>
<sequence length="1085" mass="118830">MPALAWKCGSAGGVMEEKCNGCKNGSPWVLLEQGTFLDCPVTSKKDQMGSDGLRTQQDVIEPTSHQVVAPPCTKKPIVGASLVCRVSAVTVEEPWLYPCSYNKRRMQANTHGMGWWWSWGNAGLFLVLGQAAYPPHSAGCDGDSPTAALLRHLPQLPTGGKWMNCAGLQKEDLFMVGSFHSISAGSPTPKLLYHRTSEGSCQQRSGWAEAGHGVSPCGTSQGSGTAGGDIPRPCARPGHTCYPKKQQQPGAVPKLHTEKSPSKNIRGSRSFSSPSWKSGALGSSSVLPVSIDFPFVPRVPTAVAADSEHVPGGAETGNTSPIDWKAPDVYLVRLCCSSQQLVGTQRHAALTEVTSTACLGQHKASCHTLSVPLGEVTLSGEVVPQPVGICVSQMQRFAIGNQVPLSCVAVGAKEVIPPPGRILTHAVLPLAFGDSARQGHCPGHEITVSPNARLYSTASLLTMAQGNIGGTALVFWLKHLLYGTGLGEEFLKLKLEKVKASLQERRTSAPPKFMHGCALCIYGICEEDSNGEALTDLIQEQQCTKLINPIVSSVSAGLAFHPTDASGMPAPPYSCEKNACPSVLENNWQQDGGHQFEGGWMENTNLTLTADELPAWDQSLPRDAERLKLPLRNSHHPGSKMIPTVISEKTLTLQIQSCCTASVFDLHSLSCVIGYGCIRVSKEREQARNVCCLLSTQSEMATRTSILQLALGYVLIPLLARSLKHITRGYLGGIKNFENIFLRRDRAAVKIGKDRKRKKTRAGSASQESNKHLPRLHPLRAWKYFLDAMCPSRNGYLIRSQPQRIWDLLGLRDTTNTRVDIAGGNKPEERLVGQYSKTTHQPAKQHMDEERSTAGQWSSLSGKLTQLMVLRYNKKQPKILLLSQVHPDASLLQISQQFSELQRNFKVTCKLKDHVHHTVRSGYSCDAQYGEAGHGEDQEKLGECTGVTPHQHSMVEVNRSVEPWFPTLVVLTCKSHRCLCLAEIEDLERSWKVVAQKPQTDRGFFSTPECVPHLVFDMHSRSENLSAERKKKGSNSRPRENNNIAPWQERQASSKSNHKTERTLNYYCPVLENLWLESSVLGSYT</sequence>
<evidence type="ECO:0000313" key="2">
    <source>
        <dbReference type="EMBL" id="EOA93529.1"/>
    </source>
</evidence>
<feature type="compositionally biased region" description="Polar residues" evidence="1">
    <location>
        <begin position="262"/>
        <end position="277"/>
    </location>
</feature>
<name>R0KWL1_ANAPL</name>
<evidence type="ECO:0000256" key="1">
    <source>
        <dbReference type="SAM" id="MobiDB-lite"/>
    </source>
</evidence>
<keyword evidence="3" id="KW-1185">Reference proteome</keyword>
<gene>
    <name evidence="2" type="ORF">Anapl_17388</name>
</gene>
<feature type="region of interest" description="Disordered" evidence="1">
    <location>
        <begin position="218"/>
        <end position="277"/>
    </location>
</feature>
<feature type="compositionally biased region" description="Polar residues" evidence="1">
    <location>
        <begin position="1041"/>
        <end position="1055"/>
    </location>
</feature>
<dbReference type="AlphaFoldDB" id="R0KWL1"/>
<reference evidence="3" key="1">
    <citation type="journal article" date="2013" name="Nat. Genet.">
        <title>The duck genome and transcriptome provide insight into an avian influenza virus reservoir species.</title>
        <authorList>
            <person name="Huang Y."/>
            <person name="Li Y."/>
            <person name="Burt D.W."/>
            <person name="Chen H."/>
            <person name="Zhang Y."/>
            <person name="Qian W."/>
            <person name="Kim H."/>
            <person name="Gan S."/>
            <person name="Zhao Y."/>
            <person name="Li J."/>
            <person name="Yi K."/>
            <person name="Feng H."/>
            <person name="Zhu P."/>
            <person name="Li B."/>
            <person name="Liu Q."/>
            <person name="Fairley S."/>
            <person name="Magor K.E."/>
            <person name="Du Z."/>
            <person name="Hu X."/>
            <person name="Goodman L."/>
            <person name="Tafer H."/>
            <person name="Vignal A."/>
            <person name="Lee T."/>
            <person name="Kim K.W."/>
            <person name="Sheng Z."/>
            <person name="An Y."/>
            <person name="Searle S."/>
            <person name="Herrero J."/>
            <person name="Groenen M.A."/>
            <person name="Crooijmans R.P."/>
            <person name="Faraut T."/>
            <person name="Cai Q."/>
            <person name="Webster R.G."/>
            <person name="Aldridge J.R."/>
            <person name="Warren W.C."/>
            <person name="Bartschat S."/>
            <person name="Kehr S."/>
            <person name="Marz M."/>
            <person name="Stadler P.F."/>
            <person name="Smith J."/>
            <person name="Kraus R.H."/>
            <person name="Zhao Y."/>
            <person name="Ren L."/>
            <person name="Fei J."/>
            <person name="Morisson M."/>
            <person name="Kaiser P."/>
            <person name="Griffin D.K."/>
            <person name="Rao M."/>
            <person name="Pitel F."/>
            <person name="Wang J."/>
            <person name="Li N."/>
        </authorList>
    </citation>
    <scope>NUCLEOTIDE SEQUENCE [LARGE SCALE GENOMIC DNA]</scope>
</reference>
<evidence type="ECO:0000313" key="3">
    <source>
        <dbReference type="Proteomes" id="UP000296049"/>
    </source>
</evidence>
<protein>
    <submittedName>
        <fullName evidence="2">Uncharacterized protein</fullName>
    </submittedName>
</protein>
<accession>R0KWL1</accession>
<proteinExistence type="predicted"/>